<name>A0ABW7QDT6_9MICO</name>
<reference evidence="1 2" key="1">
    <citation type="submission" date="2024-09" db="EMBL/GenBank/DDBJ databases">
        <authorList>
            <person name="Pan X."/>
        </authorList>
    </citation>
    <scope>NUCLEOTIDE SEQUENCE [LARGE SCALE GENOMIC DNA]</scope>
    <source>
        <strain evidence="1 2">B2969</strain>
    </source>
</reference>
<sequence>MAIDPRPIWWRSVDGPPPTPWVDVFASFTGPDTADEWGLAAAIFIAQTRRRTGMGPTFSEMFLELLPDTDGIPSSIAEEFDYRQRRQLIGDFRIHAAIEWRRRGWISWERGVERSLRVGKVFRAHSRGFQAERAARIRAWEEMTAEELALEAPNPQPGDRALYGAEAAEFGARLIAEALEDDDGCGGGSHGE</sequence>
<protein>
    <submittedName>
        <fullName evidence="1">Uncharacterized protein</fullName>
    </submittedName>
</protein>
<comment type="caution">
    <text evidence="1">The sequence shown here is derived from an EMBL/GenBank/DDBJ whole genome shotgun (WGS) entry which is preliminary data.</text>
</comment>
<keyword evidence="2" id="KW-1185">Reference proteome</keyword>
<dbReference type="EMBL" id="JBIQWL010000015">
    <property type="protein sequence ID" value="MFH8253056.1"/>
    <property type="molecule type" value="Genomic_DNA"/>
</dbReference>
<organism evidence="1 2">
    <name type="scientific">Microbacterium alkaliflavum</name>
    <dbReference type="NCBI Taxonomy" id="3248839"/>
    <lineage>
        <taxon>Bacteria</taxon>
        <taxon>Bacillati</taxon>
        <taxon>Actinomycetota</taxon>
        <taxon>Actinomycetes</taxon>
        <taxon>Micrococcales</taxon>
        <taxon>Microbacteriaceae</taxon>
        <taxon>Microbacterium</taxon>
    </lineage>
</organism>
<dbReference type="Proteomes" id="UP001610861">
    <property type="component" value="Unassembled WGS sequence"/>
</dbReference>
<evidence type="ECO:0000313" key="1">
    <source>
        <dbReference type="EMBL" id="MFH8253056.1"/>
    </source>
</evidence>
<proteinExistence type="predicted"/>
<evidence type="ECO:0000313" key="2">
    <source>
        <dbReference type="Proteomes" id="UP001610861"/>
    </source>
</evidence>
<gene>
    <name evidence="1" type="ORF">ACH3VR_22000</name>
</gene>
<accession>A0ABW7QDT6</accession>